<proteinExistence type="predicted"/>
<dbReference type="Proteomes" id="UP000324832">
    <property type="component" value="Unassembled WGS sequence"/>
</dbReference>
<name>A0A5E4R0U6_9NEOP</name>
<organism evidence="1 2">
    <name type="scientific">Leptidea sinapis</name>
    <dbReference type="NCBI Taxonomy" id="189913"/>
    <lineage>
        <taxon>Eukaryota</taxon>
        <taxon>Metazoa</taxon>
        <taxon>Ecdysozoa</taxon>
        <taxon>Arthropoda</taxon>
        <taxon>Hexapoda</taxon>
        <taxon>Insecta</taxon>
        <taxon>Pterygota</taxon>
        <taxon>Neoptera</taxon>
        <taxon>Endopterygota</taxon>
        <taxon>Lepidoptera</taxon>
        <taxon>Glossata</taxon>
        <taxon>Ditrysia</taxon>
        <taxon>Papilionoidea</taxon>
        <taxon>Pieridae</taxon>
        <taxon>Dismorphiinae</taxon>
        <taxon>Leptidea</taxon>
    </lineage>
</organism>
<sequence length="133" mass="15531">MDKNIAVLEDDCEHLMNVVVDTRKAFGKKCVDYDSKRVQIENKILKLQLKSISLCKIKSKKQVPKLPLNEMMKDIDNFKEEILLKEQRLKDVCYRSTNLKNVVVQLKSDNFGRRLKVPLTAEDLLREAKIKNQ</sequence>
<protein>
    <submittedName>
        <fullName evidence="1">Uncharacterized protein</fullName>
    </submittedName>
</protein>
<accession>A0A5E4R0U6</accession>
<evidence type="ECO:0000313" key="1">
    <source>
        <dbReference type="EMBL" id="VVD03901.1"/>
    </source>
</evidence>
<gene>
    <name evidence="1" type="ORF">LSINAPIS_LOCUS13793</name>
</gene>
<keyword evidence="2" id="KW-1185">Reference proteome</keyword>
<evidence type="ECO:0000313" key="2">
    <source>
        <dbReference type="Proteomes" id="UP000324832"/>
    </source>
</evidence>
<dbReference type="AlphaFoldDB" id="A0A5E4R0U6"/>
<dbReference type="EMBL" id="FZQP02006815">
    <property type="protein sequence ID" value="VVD03901.1"/>
    <property type="molecule type" value="Genomic_DNA"/>
</dbReference>
<reference evidence="1 2" key="1">
    <citation type="submission" date="2017-07" db="EMBL/GenBank/DDBJ databases">
        <authorList>
            <person name="Talla V."/>
            <person name="Backstrom N."/>
        </authorList>
    </citation>
    <scope>NUCLEOTIDE SEQUENCE [LARGE SCALE GENOMIC DNA]</scope>
</reference>